<sequence length="184" mass="19704">MKQKVITLIRGLKLITVLWLVTPDAMAQNCQVVVSRPEIQLGKQIHVANAGTLFTQQEMTVAAECVGTGPITLLIDGTPDEGGQHFRFGVAGSMTLTLLTAQYDGSDTGLRLSSVLQGERQLSSGSSVLLSPGSQITTLATGDAGKETHLLIVQLRLDFPAAGDEGRIRDLTEMDGQVRFEARQ</sequence>
<reference evidence="1" key="1">
    <citation type="submission" date="2019-05" db="EMBL/GenBank/DDBJ databases">
        <authorList>
            <consortium name="Pathogen Informatics"/>
        </authorList>
    </citation>
    <scope>NUCLEOTIDE SEQUENCE [LARGE SCALE GENOMIC DNA]</scope>
    <source>
        <strain evidence="1">NCTC12965</strain>
    </source>
</reference>
<dbReference type="RefSeq" id="WP_024485991.1">
    <property type="nucleotide sequence ID" value="NZ_CAMKUH010000005.1"/>
</dbReference>
<dbReference type="EMBL" id="CABEEZ010000118">
    <property type="protein sequence ID" value="VTR49242.1"/>
    <property type="molecule type" value="Genomic_DNA"/>
</dbReference>
<name>A0A0F7D3B6_SERFO</name>
<proteinExistence type="predicted"/>
<protein>
    <submittedName>
        <fullName evidence="1">Uncharacterized protein</fullName>
    </submittedName>
</protein>
<organism evidence="1">
    <name type="scientific">Serratia fonticola</name>
    <dbReference type="NCBI Taxonomy" id="47917"/>
    <lineage>
        <taxon>Bacteria</taxon>
        <taxon>Pseudomonadati</taxon>
        <taxon>Pseudomonadota</taxon>
        <taxon>Gammaproteobacteria</taxon>
        <taxon>Enterobacterales</taxon>
        <taxon>Yersiniaceae</taxon>
        <taxon>Serratia</taxon>
    </lineage>
</organism>
<dbReference type="AlphaFoldDB" id="A0A0F7D3B6"/>
<dbReference type="GeneID" id="30323537"/>
<accession>A0A0F7D3B6</accession>
<evidence type="ECO:0000313" key="1">
    <source>
        <dbReference type="EMBL" id="VTR49242.1"/>
    </source>
</evidence>
<dbReference type="KEGG" id="sfw:WN53_25480"/>
<gene>
    <name evidence="1" type="ORF">NCTC12965_05812</name>
</gene>
<dbReference type="STRING" id="47917.AV650_21135"/>